<evidence type="ECO:0000313" key="3">
    <source>
        <dbReference type="Proteomes" id="UP001595699"/>
    </source>
</evidence>
<evidence type="ECO:0000256" key="1">
    <source>
        <dbReference type="SAM" id="SignalP"/>
    </source>
</evidence>
<keyword evidence="3" id="KW-1185">Reference proteome</keyword>
<feature type="chain" id="PRO_5046202094" description="Secreted protein" evidence="1">
    <location>
        <begin position="29"/>
        <end position="135"/>
    </location>
</feature>
<name>A0ABV7YHG1_9ACTN</name>
<dbReference type="RefSeq" id="WP_205121552.1">
    <property type="nucleotide sequence ID" value="NZ_JAFBCM010000001.1"/>
</dbReference>
<sequence length="135" mass="13942">MSRRILALTAAAALATAGMILTAGPASAAETCTDFVSDGAELRICTSLYSPSAGNVVASGRTIELHEYLRRHQITVSLQRQNPSGGWDTLATASDDKGVEEASATTTAFHNTGRLRACATGGLYGGHETATVCTP</sequence>
<proteinExistence type="predicted"/>
<evidence type="ECO:0008006" key="4">
    <source>
        <dbReference type="Google" id="ProtNLM"/>
    </source>
</evidence>
<gene>
    <name evidence="2" type="ORF">ACFOUW_28450</name>
</gene>
<dbReference type="Proteomes" id="UP001595699">
    <property type="component" value="Unassembled WGS sequence"/>
</dbReference>
<evidence type="ECO:0000313" key="2">
    <source>
        <dbReference type="EMBL" id="MFC3764801.1"/>
    </source>
</evidence>
<organism evidence="2 3">
    <name type="scientific">Tenggerimyces flavus</name>
    <dbReference type="NCBI Taxonomy" id="1708749"/>
    <lineage>
        <taxon>Bacteria</taxon>
        <taxon>Bacillati</taxon>
        <taxon>Actinomycetota</taxon>
        <taxon>Actinomycetes</taxon>
        <taxon>Propionibacteriales</taxon>
        <taxon>Nocardioidaceae</taxon>
        <taxon>Tenggerimyces</taxon>
    </lineage>
</organism>
<dbReference type="EMBL" id="JBHRZH010000033">
    <property type="protein sequence ID" value="MFC3764801.1"/>
    <property type="molecule type" value="Genomic_DNA"/>
</dbReference>
<keyword evidence="1" id="KW-0732">Signal</keyword>
<comment type="caution">
    <text evidence="2">The sequence shown here is derived from an EMBL/GenBank/DDBJ whole genome shotgun (WGS) entry which is preliminary data.</text>
</comment>
<protein>
    <recommendedName>
        <fullName evidence="4">Secreted protein</fullName>
    </recommendedName>
</protein>
<reference evidence="3" key="1">
    <citation type="journal article" date="2019" name="Int. J. Syst. Evol. Microbiol.">
        <title>The Global Catalogue of Microorganisms (GCM) 10K type strain sequencing project: providing services to taxonomists for standard genome sequencing and annotation.</title>
        <authorList>
            <consortium name="The Broad Institute Genomics Platform"/>
            <consortium name="The Broad Institute Genome Sequencing Center for Infectious Disease"/>
            <person name="Wu L."/>
            <person name="Ma J."/>
        </authorList>
    </citation>
    <scope>NUCLEOTIDE SEQUENCE [LARGE SCALE GENOMIC DNA]</scope>
    <source>
        <strain evidence="3">CGMCC 4.7241</strain>
    </source>
</reference>
<accession>A0ABV7YHG1</accession>
<feature type="signal peptide" evidence="1">
    <location>
        <begin position="1"/>
        <end position="28"/>
    </location>
</feature>